<gene>
    <name evidence="4" type="ORF">ACFSHS_09305</name>
</gene>
<dbReference type="Gene3D" id="2.40.160.210">
    <property type="entry name" value="Acyl-CoA thioesterase, double hotdog domain"/>
    <property type="match status" value="1"/>
</dbReference>
<evidence type="ECO:0000259" key="3">
    <source>
        <dbReference type="Pfam" id="PF20789"/>
    </source>
</evidence>
<reference evidence="5" key="1">
    <citation type="journal article" date="2019" name="Int. J. Syst. Evol. Microbiol.">
        <title>The Global Catalogue of Microorganisms (GCM) 10K type strain sequencing project: providing services to taxonomists for standard genome sequencing and annotation.</title>
        <authorList>
            <consortium name="The Broad Institute Genomics Platform"/>
            <consortium name="The Broad Institute Genome Sequencing Center for Infectious Disease"/>
            <person name="Wu L."/>
            <person name="Ma J."/>
        </authorList>
    </citation>
    <scope>NUCLEOTIDE SEQUENCE [LARGE SCALE GENOMIC DNA]</scope>
    <source>
        <strain evidence="5">JCM 3338</strain>
    </source>
</reference>
<dbReference type="Proteomes" id="UP001597402">
    <property type="component" value="Unassembled WGS sequence"/>
</dbReference>
<dbReference type="InterPro" id="IPR042171">
    <property type="entry name" value="Acyl-CoA_hotdog"/>
</dbReference>
<evidence type="ECO:0000256" key="1">
    <source>
        <dbReference type="SAM" id="MobiDB-lite"/>
    </source>
</evidence>
<dbReference type="PANTHER" id="PTHR38110:SF1">
    <property type="entry name" value="THIOESTERASE DOMAIN-CONTAINING PROTEIN"/>
    <property type="match status" value="1"/>
</dbReference>
<dbReference type="PANTHER" id="PTHR38110">
    <property type="entry name" value="CHROMOSOME 23, WHOLE GENOME SHOTGUN SEQUENCE"/>
    <property type="match status" value="1"/>
</dbReference>
<evidence type="ECO:0000259" key="2">
    <source>
        <dbReference type="Pfam" id="PF13622"/>
    </source>
</evidence>
<organism evidence="4 5">
    <name type="scientific">Blastococcus deserti</name>
    <dbReference type="NCBI Taxonomy" id="2259033"/>
    <lineage>
        <taxon>Bacteria</taxon>
        <taxon>Bacillati</taxon>
        <taxon>Actinomycetota</taxon>
        <taxon>Actinomycetes</taxon>
        <taxon>Geodermatophilales</taxon>
        <taxon>Geodermatophilaceae</taxon>
        <taxon>Blastococcus</taxon>
    </lineage>
</organism>
<dbReference type="Pfam" id="PF20789">
    <property type="entry name" value="4HBT_3C"/>
    <property type="match status" value="1"/>
</dbReference>
<dbReference type="InterPro" id="IPR052389">
    <property type="entry name" value="Sec_Metab_Biosynth-Assoc"/>
</dbReference>
<accession>A0ABW4XAH4</accession>
<proteinExistence type="predicted"/>
<dbReference type="InterPro" id="IPR049450">
    <property type="entry name" value="ACOT8-like_C"/>
</dbReference>
<evidence type="ECO:0000313" key="4">
    <source>
        <dbReference type="EMBL" id="MFD2091769.1"/>
    </source>
</evidence>
<dbReference type="Pfam" id="PF13622">
    <property type="entry name" value="4HBT_3"/>
    <property type="match status" value="1"/>
</dbReference>
<dbReference type="EMBL" id="JBHUHP010000009">
    <property type="protein sequence ID" value="MFD2091769.1"/>
    <property type="molecule type" value="Genomic_DNA"/>
</dbReference>
<dbReference type="SUPFAM" id="SSF54637">
    <property type="entry name" value="Thioesterase/thiol ester dehydrase-isomerase"/>
    <property type="match status" value="1"/>
</dbReference>
<feature type="region of interest" description="Disordered" evidence="1">
    <location>
        <begin position="1"/>
        <end position="20"/>
    </location>
</feature>
<feature type="domain" description="Acyl-CoA thioesterase-like N-terminal HotDog" evidence="2">
    <location>
        <begin position="44"/>
        <end position="126"/>
    </location>
</feature>
<feature type="domain" description="Acyl-CoA thioesterase-like C-terminal" evidence="3">
    <location>
        <begin position="160"/>
        <end position="284"/>
    </location>
</feature>
<protein>
    <submittedName>
        <fullName evidence="4">Thioesterase family protein</fullName>
    </submittedName>
</protein>
<comment type="caution">
    <text evidence="4">The sequence shown here is derived from an EMBL/GenBank/DDBJ whole genome shotgun (WGS) entry which is preliminary data.</text>
</comment>
<evidence type="ECO:0000313" key="5">
    <source>
        <dbReference type="Proteomes" id="UP001597402"/>
    </source>
</evidence>
<name>A0ABW4XAH4_9ACTN</name>
<keyword evidence="5" id="KW-1185">Reference proteome</keyword>
<dbReference type="InterPro" id="IPR029069">
    <property type="entry name" value="HotDog_dom_sf"/>
</dbReference>
<dbReference type="RefSeq" id="WP_376874368.1">
    <property type="nucleotide sequence ID" value="NZ_JBHUHP010000009.1"/>
</dbReference>
<dbReference type="InterPro" id="IPR049449">
    <property type="entry name" value="TesB_ACOT8-like_N"/>
</dbReference>
<sequence>MRIHPGTLIAVPQTDPSPTRPATAFDAATAVRRTEGGGLVADLDPGWDVGGGILNGGYLLSVVGRAAVMESAHAHPVALSASYLRAPASGPAALTVVPGPAGRTLAHALITLADTDGPALTVQATTATLGSAPSDYSSPMPDVPSVAECFSLAEHRDLAPPGVQVPGLSLRVDTRLDLATAGWAFGQPSGEPVLRAWMRLADGREPDPLALLTFADALPPTSFAMGNLGWAPTVQLQVLVRAIPAPGWCLVEARSSEIAGGWVDEDYRIWDSTGRLVAQSRQLARAPR</sequence>